<reference evidence="1" key="2">
    <citation type="journal article" date="2021" name="PeerJ">
        <title>Extensive microbial diversity within the chicken gut microbiome revealed by metagenomics and culture.</title>
        <authorList>
            <person name="Gilroy R."/>
            <person name="Ravi A."/>
            <person name="Getino M."/>
            <person name="Pursley I."/>
            <person name="Horton D.L."/>
            <person name="Alikhan N.F."/>
            <person name="Baker D."/>
            <person name="Gharbi K."/>
            <person name="Hall N."/>
            <person name="Watson M."/>
            <person name="Adriaenssens E.M."/>
            <person name="Foster-Nyarko E."/>
            <person name="Jarju S."/>
            <person name="Secka A."/>
            <person name="Antonio M."/>
            <person name="Oren A."/>
            <person name="Chaudhuri R.R."/>
            <person name="La Ragione R."/>
            <person name="Hildebrand F."/>
            <person name="Pallen M.J."/>
        </authorList>
    </citation>
    <scope>NUCLEOTIDE SEQUENCE</scope>
    <source>
        <strain evidence="1">ChiHjej13B12-12457</strain>
    </source>
</reference>
<dbReference type="Gene3D" id="2.120.10.30">
    <property type="entry name" value="TolB, C-terminal domain"/>
    <property type="match status" value="1"/>
</dbReference>
<dbReference type="InterPro" id="IPR011042">
    <property type="entry name" value="6-blade_b-propeller_TolB-like"/>
</dbReference>
<reference evidence="1" key="1">
    <citation type="submission" date="2020-10" db="EMBL/GenBank/DDBJ databases">
        <authorList>
            <person name="Gilroy R."/>
        </authorList>
    </citation>
    <scope>NUCLEOTIDE SEQUENCE</scope>
    <source>
        <strain evidence="1">ChiHjej13B12-12457</strain>
    </source>
</reference>
<proteinExistence type="predicted"/>
<dbReference type="EMBL" id="DVHI01000014">
    <property type="protein sequence ID" value="HIR62054.1"/>
    <property type="molecule type" value="Genomic_DNA"/>
</dbReference>
<dbReference type="Proteomes" id="UP000886744">
    <property type="component" value="Unassembled WGS sequence"/>
</dbReference>
<evidence type="ECO:0000313" key="1">
    <source>
        <dbReference type="EMBL" id="HIR62054.1"/>
    </source>
</evidence>
<dbReference type="AlphaFoldDB" id="A0A9D1DZK1"/>
<sequence>MLHLTKPILSTLLLILLSAGAMHGQYYTVGNDPTRARWRMIQSENYKLIYPEETDSLARVYLYTLEKVRPRVMAGLDIDPDPIPVILHPYTTQSNGVVTWAPKRMDLFTSPDPYGSNPDPWIEHLTIHESAHVGQVEHFTKGIYNVFYYLLGEQVTGLGLGLFAGTYALEGGAVITETELTGGGRGRNADFTKYYRAMYLNGDYRNWDRLLFGSHKYYTPNEYPFGYLTGGTSRYFSGIADYAGRYFRTPVDKWYNLTYLIDPDLNVDGTGMIEYLDRSQDILTEIWRTDWLSRGTFTESEDVRRRRDRLYSDITDPIYIDDPKSPWNGSVIALKEGMTTARKLIRIDSSGREHFISFFNSTSSRLTYDGRSRIYWTEPVSNDASSLEDFSVIMSLDTRSGKIKVTGGRRTKYFNPAPSATGDTLAAAEYPVGGPYFLVLLSADDGQVLSRIKAPEQGQMRESVFYGRDIYSTVITDGGIGLFRLSSGQWEEVIPPQRQSISGLKRHGDMLYFSSDLDGVLNIYAYRPASGELLRLTNSEYGADYPYFSLSGDRLYYSEYSLGGYRPVSTAAGTLRSDTASFDAPYRHPIAEMLSAQSEELIAERGISDTLDRADFMDEGKYPSKRYSKLLHAFRIHSWFPVYVNVDRIRSFNFENFTMSASLGATILSQNSLGDVVSSLGYGYVRDALTGKWFHSGHVSLNTRIIGNLSAELSFDVNDRNTRSYLYDFTLGKQIVKENLHDPLLSASAMLYYQMDFNSRGWYRSLTPLVLWDFSNDIYYAYTYDIGQGSTLPVQGNPVMRHQLQYGISYGQVLPTATSQIYPRWGFGITVRGVSSLGGGMYFGHLAYANGYVYFPGITRQQGLKISFSAQKQFMEGKLLYTSLASLPRGYDSYSFADTYLSVSADYAIPIYLGDFRIGPVFYFKRLQLIPFFDYALEGAPGSGITGSYCSYGADLMVDFHFIRLGFPFSAGIRYARTAAPANGTQDHVGLLFNISL</sequence>
<comment type="caution">
    <text evidence="1">The sequence shown here is derived from an EMBL/GenBank/DDBJ whole genome shotgun (WGS) entry which is preliminary data.</text>
</comment>
<name>A0A9D1DZK1_9BACT</name>
<dbReference type="InterPro" id="IPR011044">
    <property type="entry name" value="Quino_amine_DH_bsu"/>
</dbReference>
<protein>
    <submittedName>
        <fullName evidence="1">Uncharacterized protein</fullName>
    </submittedName>
</protein>
<accession>A0A9D1DZK1</accession>
<gene>
    <name evidence="1" type="ORF">IAC94_00830</name>
</gene>
<evidence type="ECO:0000313" key="2">
    <source>
        <dbReference type="Proteomes" id="UP000886744"/>
    </source>
</evidence>
<dbReference type="SUPFAM" id="SSF50969">
    <property type="entry name" value="YVTN repeat-like/Quinoprotein amine dehydrogenase"/>
    <property type="match status" value="1"/>
</dbReference>
<organism evidence="1 2">
    <name type="scientific">Candidatus Coprenecus avistercoris</name>
    <dbReference type="NCBI Taxonomy" id="2840730"/>
    <lineage>
        <taxon>Bacteria</taxon>
        <taxon>Pseudomonadati</taxon>
        <taxon>Bacteroidota</taxon>
        <taxon>Bacteroidia</taxon>
        <taxon>Bacteroidales</taxon>
        <taxon>Rikenellaceae</taxon>
        <taxon>Rikenellaceae incertae sedis</taxon>
        <taxon>Candidatus Coprenecus</taxon>
    </lineage>
</organism>